<dbReference type="Proteomes" id="UP000218427">
    <property type="component" value="Unassembled WGS sequence"/>
</dbReference>
<accession>A0ABX4HYD6</accession>
<dbReference type="EMBL" id="LRFG02000003">
    <property type="protein sequence ID" value="PCO05081.1"/>
    <property type="molecule type" value="Genomic_DNA"/>
</dbReference>
<protein>
    <recommendedName>
        <fullName evidence="6">Uroporphyrin-3 C-methyltransferase</fullName>
    </recommendedName>
</protein>
<keyword evidence="5" id="KW-1185">Reference proteome</keyword>
<evidence type="ECO:0000256" key="2">
    <source>
        <dbReference type="SAM" id="MobiDB-lite"/>
    </source>
</evidence>
<reference evidence="4" key="1">
    <citation type="submission" date="2017-08" db="EMBL/GenBank/DDBJ databases">
        <title>Microbulbifer marisrubri sp. nov., a halophilic alphaproteobacterium isolated from marine sediment of the Yellow Sea, China.</title>
        <authorList>
            <person name="Zhang G."/>
            <person name="Xiong Q."/>
        </authorList>
    </citation>
    <scope>NUCLEOTIDE SEQUENCE [LARGE SCALE GENOMIC DNA]</scope>
    <source>
        <strain evidence="4">WRN-8</strain>
    </source>
</reference>
<evidence type="ECO:0008006" key="6">
    <source>
        <dbReference type="Google" id="ProtNLM"/>
    </source>
</evidence>
<evidence type="ECO:0000313" key="5">
    <source>
        <dbReference type="Proteomes" id="UP000218427"/>
    </source>
</evidence>
<dbReference type="InterPro" id="IPR007470">
    <property type="entry name" value="HemX"/>
</dbReference>
<feature type="compositionally biased region" description="Polar residues" evidence="2">
    <location>
        <begin position="160"/>
        <end position="170"/>
    </location>
</feature>
<keyword evidence="3" id="KW-1133">Transmembrane helix</keyword>
<evidence type="ECO:0000256" key="1">
    <source>
        <dbReference type="SAM" id="Coils"/>
    </source>
</evidence>
<organism evidence="4 5">
    <name type="scientific">Microbulbifer flavimaris</name>
    <dbReference type="NCBI Taxonomy" id="1781068"/>
    <lineage>
        <taxon>Bacteria</taxon>
        <taxon>Pseudomonadati</taxon>
        <taxon>Pseudomonadota</taxon>
        <taxon>Gammaproteobacteria</taxon>
        <taxon>Cellvibrionales</taxon>
        <taxon>Microbulbiferaceae</taxon>
        <taxon>Microbulbifer</taxon>
    </lineage>
</organism>
<keyword evidence="3" id="KW-0812">Transmembrane</keyword>
<name>A0ABX4HYD6_9GAMM</name>
<keyword evidence="1" id="KW-0175">Coiled coil</keyword>
<feature type="compositionally biased region" description="Low complexity" evidence="2">
    <location>
        <begin position="8"/>
        <end position="18"/>
    </location>
</feature>
<keyword evidence="3" id="KW-0472">Membrane</keyword>
<sequence length="467" mass="51257">MTDKKSANSKSSDASSTKVPTVTKKAEPKSNFAKAEQAADKGAGKGAGKGSGSKQAEQKAGSAKGGRGWLWLLIVVLILGGGGTWAWFNVPQVQQGFAELRSRLPGSEQPATTRVAPEQTAPTAAAPEEPSEPQSVEASPPPPSAEIPATARPESEQPLAAQQPSTGPSPQQLRLEQAAAALAQEVERQDRVIAELQQQMSRMQRALNAQASRLGELGNVSRQDWQLAEADYLLRLANQRLLLERDSRAALGLLEEVDNILRRVDLPDLYAVRQQLARDITALKLVDNIDREGIFLRLRALEEQLLRTDIQPEFDLATRDTSELIADEQGSEQAPMARSWDNFLQFMRESVRIRDGDIDPVLLSPQSEARFRQSLRLNMEQAELALLRESGTVFTDSLQRARKLLVDYGIPSHQREVLAEELQELAGLDIEVDLPSLAASQSALHNYIERLHKTEDVEPAERGGDTP</sequence>
<dbReference type="PANTHER" id="PTHR38043">
    <property type="entry name" value="PROTEIN HEMX"/>
    <property type="match status" value="1"/>
</dbReference>
<comment type="caution">
    <text evidence="4">The sequence shown here is derived from an EMBL/GenBank/DDBJ whole genome shotgun (WGS) entry which is preliminary data.</text>
</comment>
<feature type="compositionally biased region" description="Low complexity" evidence="2">
    <location>
        <begin position="115"/>
        <end position="138"/>
    </location>
</feature>
<dbReference type="PANTHER" id="PTHR38043:SF1">
    <property type="entry name" value="PROTEIN HEMX"/>
    <property type="match status" value="1"/>
</dbReference>
<feature type="coiled-coil region" evidence="1">
    <location>
        <begin position="179"/>
        <end position="213"/>
    </location>
</feature>
<proteinExistence type="predicted"/>
<evidence type="ECO:0000313" key="4">
    <source>
        <dbReference type="EMBL" id="PCO05081.1"/>
    </source>
</evidence>
<dbReference type="Pfam" id="PF04375">
    <property type="entry name" value="HemX"/>
    <property type="match status" value="1"/>
</dbReference>
<evidence type="ECO:0000256" key="3">
    <source>
        <dbReference type="SAM" id="Phobius"/>
    </source>
</evidence>
<dbReference type="RefSeq" id="WP_067084401.1">
    <property type="nucleotide sequence ID" value="NZ_LRFG02000003.1"/>
</dbReference>
<feature type="transmembrane region" description="Helical" evidence="3">
    <location>
        <begin position="69"/>
        <end position="88"/>
    </location>
</feature>
<feature type="region of interest" description="Disordered" evidence="2">
    <location>
        <begin position="105"/>
        <end position="171"/>
    </location>
</feature>
<feature type="region of interest" description="Disordered" evidence="2">
    <location>
        <begin position="1"/>
        <end position="63"/>
    </location>
</feature>
<gene>
    <name evidence="4" type="ORF">AWR36_010135</name>
</gene>